<dbReference type="EMBL" id="CP000157">
    <property type="protein sequence ID" value="ABC65099.1"/>
    <property type="molecule type" value="Genomic_DNA"/>
</dbReference>
<dbReference type="HOGENOM" id="CLU_007799_0_0_5"/>
<dbReference type="PANTHER" id="PTHR43289">
    <property type="entry name" value="MITOGEN-ACTIVATED PROTEIN KINASE KINASE KINASE 20-RELATED"/>
    <property type="match status" value="1"/>
</dbReference>
<dbReference type="InterPro" id="IPR008266">
    <property type="entry name" value="Tyr_kinase_AS"/>
</dbReference>
<dbReference type="KEGG" id="eli:ELI_15035"/>
<accession>Q2N5E2</accession>
<dbReference type="InterPro" id="IPR017441">
    <property type="entry name" value="Protein_kinase_ATP_BS"/>
</dbReference>
<keyword evidence="1" id="KW-0808">Transferase</keyword>
<dbReference type="Proteomes" id="UP000008808">
    <property type="component" value="Chromosome"/>
</dbReference>
<keyword evidence="7" id="KW-0723">Serine/threonine-protein kinase</keyword>
<dbReference type="InterPro" id="IPR011009">
    <property type="entry name" value="Kinase-like_dom_sf"/>
</dbReference>
<evidence type="ECO:0000313" key="8">
    <source>
        <dbReference type="Proteomes" id="UP000008808"/>
    </source>
</evidence>
<dbReference type="GO" id="GO:0004674">
    <property type="term" value="F:protein serine/threonine kinase activity"/>
    <property type="evidence" value="ECO:0007669"/>
    <property type="project" value="UniProtKB-KW"/>
</dbReference>
<evidence type="ECO:0000256" key="4">
    <source>
        <dbReference type="ARBA" id="ARBA00022840"/>
    </source>
</evidence>
<dbReference type="AlphaFoldDB" id="Q2N5E2"/>
<gene>
    <name evidence="7" type="ordered locus">ELI_15035</name>
</gene>
<dbReference type="Gene3D" id="1.25.40.10">
    <property type="entry name" value="Tetratricopeptide repeat domain"/>
    <property type="match status" value="1"/>
</dbReference>
<dbReference type="eggNOG" id="COG0515">
    <property type="taxonomic scope" value="Bacteria"/>
</dbReference>
<evidence type="ECO:0000256" key="3">
    <source>
        <dbReference type="ARBA" id="ARBA00022777"/>
    </source>
</evidence>
<dbReference type="CDD" id="cd14014">
    <property type="entry name" value="STKc_PknB_like"/>
    <property type="match status" value="1"/>
</dbReference>
<dbReference type="PROSITE" id="PS00107">
    <property type="entry name" value="PROTEIN_KINASE_ATP"/>
    <property type="match status" value="1"/>
</dbReference>
<name>Q2N5E2_ERYLH</name>
<evidence type="ECO:0000256" key="5">
    <source>
        <dbReference type="PROSITE-ProRule" id="PRU10141"/>
    </source>
</evidence>
<proteinExistence type="predicted"/>
<feature type="binding site" evidence="5">
    <location>
        <position position="107"/>
    </location>
    <ligand>
        <name>ATP</name>
        <dbReference type="ChEBI" id="CHEBI:30616"/>
    </ligand>
</feature>
<dbReference type="eggNOG" id="COG0457">
    <property type="taxonomic scope" value="Bacteria"/>
</dbReference>
<keyword evidence="3 7" id="KW-0418">Kinase</keyword>
<dbReference type="Pfam" id="PF00069">
    <property type="entry name" value="Pkinase"/>
    <property type="match status" value="1"/>
</dbReference>
<organism evidence="7 8">
    <name type="scientific">Erythrobacter litoralis (strain HTCC2594)</name>
    <dbReference type="NCBI Taxonomy" id="314225"/>
    <lineage>
        <taxon>Bacteria</taxon>
        <taxon>Pseudomonadati</taxon>
        <taxon>Pseudomonadota</taxon>
        <taxon>Alphaproteobacteria</taxon>
        <taxon>Sphingomonadales</taxon>
        <taxon>Erythrobacteraceae</taxon>
        <taxon>Erythrobacter/Porphyrobacter group</taxon>
        <taxon>Erythrobacter</taxon>
    </lineage>
</organism>
<keyword evidence="2 5" id="KW-0547">Nucleotide-binding</keyword>
<dbReference type="InterPro" id="IPR000719">
    <property type="entry name" value="Prot_kinase_dom"/>
</dbReference>
<keyword evidence="4 5" id="KW-0067">ATP-binding</keyword>
<evidence type="ECO:0000256" key="1">
    <source>
        <dbReference type="ARBA" id="ARBA00022679"/>
    </source>
</evidence>
<dbReference type="GO" id="GO:0005524">
    <property type="term" value="F:ATP binding"/>
    <property type="evidence" value="ECO:0007669"/>
    <property type="project" value="UniProtKB-UniRule"/>
</dbReference>
<dbReference type="PROSITE" id="PS50011">
    <property type="entry name" value="PROTEIN_KINASE_DOM"/>
    <property type="match status" value="1"/>
</dbReference>
<evidence type="ECO:0000313" key="7">
    <source>
        <dbReference type="EMBL" id="ABC65099.1"/>
    </source>
</evidence>
<dbReference type="PROSITE" id="PS00109">
    <property type="entry name" value="PROTEIN_KINASE_TYR"/>
    <property type="match status" value="1"/>
</dbReference>
<evidence type="ECO:0000256" key="2">
    <source>
        <dbReference type="ARBA" id="ARBA00022741"/>
    </source>
</evidence>
<dbReference type="PANTHER" id="PTHR43289:SF34">
    <property type="entry name" value="SERINE_THREONINE-PROTEIN KINASE YBDM-RELATED"/>
    <property type="match status" value="1"/>
</dbReference>
<evidence type="ECO:0000259" key="6">
    <source>
        <dbReference type="PROSITE" id="PS50011"/>
    </source>
</evidence>
<dbReference type="SUPFAM" id="SSF56112">
    <property type="entry name" value="Protein kinase-like (PK-like)"/>
    <property type="match status" value="1"/>
</dbReference>
<feature type="domain" description="Protein kinase" evidence="6">
    <location>
        <begin position="76"/>
        <end position="341"/>
    </location>
</feature>
<protein>
    <submittedName>
        <fullName evidence="7">Serine/threonine protein kinase</fullName>
    </submittedName>
</protein>
<dbReference type="SUPFAM" id="SSF48452">
    <property type="entry name" value="TPR-like"/>
    <property type="match status" value="1"/>
</dbReference>
<reference evidence="8" key="1">
    <citation type="journal article" date="2009" name="J. Bacteriol.">
        <title>Complete genome sequence of Erythrobacter litoralis HTCC2594.</title>
        <authorList>
            <person name="Oh H.M."/>
            <person name="Giovannoni S.J."/>
            <person name="Ferriera S."/>
            <person name="Johnson J."/>
            <person name="Cho J.C."/>
        </authorList>
    </citation>
    <scope>NUCLEOTIDE SEQUENCE [LARGE SCALE GENOMIC DNA]</scope>
    <source>
        <strain evidence="8">HTCC2594</strain>
    </source>
</reference>
<dbReference type="InterPro" id="IPR011990">
    <property type="entry name" value="TPR-like_helical_dom_sf"/>
</dbReference>
<keyword evidence="8" id="KW-1185">Reference proteome</keyword>
<dbReference type="STRING" id="314225.ELI_15035"/>
<dbReference type="Gene3D" id="1.10.510.10">
    <property type="entry name" value="Transferase(Phosphotransferase) domain 1"/>
    <property type="match status" value="1"/>
</dbReference>
<sequence length="792" mass="88212">MAEIERERRALQLFEAMLEIDAGARERWLAEHAGDDPQLRGRVTQLHDAHCNNAIRTGGAIEEAAIEEPPERIGAYRLEGLIGSGGMGSVYAARRDRGDFEHEVAIKLIKPGLLSEQLTERFGRERQLLASFSHPNIARLYDGGETDDGLPFIVMEKVEGIPLGDWIDQTRPSLPERLALFLKVCDAVSYAHGHLVVHRDLTPSNILVELTNEPKLIDFGIAQPDGTERRDADGGAPLVLRHLTLTPGYAAPERLRGETATTLSDIYSAGRLLNFLVPKPRPAELQAIANKATASETDDRYQSIEALAADVRRHLENRPVAAMPPSSRYRFAKFIKRNPAASSLSLVLAAAVILGLGATSWNWIEAERAREEAQQRFDDVRGIANFMLFDLYEELQRRPGNTATLHRIADEAQTYLVRLRNGAMSPDLRLEIARGYHRLSDINGGPSSENLGRTQEARQAMDLALEDLDALANEFPLRRDVKLSLAGALYSDAVLSFIGEDDNERALASSRRSAAIYQKLLEYSADQPQVRLAWYRSRLQAARALPWLDRPGEGIAELDRLHNDVTAYAKPRATDWEALAVLATISSEIGNAYVWEYAIDDPRYMVGLNHADLAISRYTRLIEIAPRVERPLLREQKLSALYRRSLILGDLERWPAALADLRQAERIANEAIASDPDDMEAVSKRETVHSQMIYALLGVGNTTAAIDLARSLYEVRAERALGDPNNASLASEAANVRLALADALLEAGRRDNACGVYRRALKDWRTIDSRWPLNEQQRANNITHAENALLRC</sequence>